<evidence type="ECO:0000256" key="9">
    <source>
        <dbReference type="ARBA" id="ARBA00023136"/>
    </source>
</evidence>
<dbReference type="Ensembl" id="ENSOGAT00000032601.1">
    <property type="protein sequence ID" value="ENSOGAP00000018051.1"/>
    <property type="gene ID" value="ENSOGAG00000030920.1"/>
</dbReference>
<evidence type="ECO:0000256" key="2">
    <source>
        <dbReference type="ARBA" id="ARBA00004651"/>
    </source>
</evidence>
<dbReference type="InParanoid" id="H0XPL0"/>
<keyword evidence="11" id="KW-0325">Glycoprotein</keyword>
<dbReference type="GO" id="GO:0007606">
    <property type="term" value="P:sensory perception of chemical stimulus"/>
    <property type="evidence" value="ECO:0007669"/>
    <property type="project" value="UniProtKB-ARBA"/>
</dbReference>
<evidence type="ECO:0000256" key="7">
    <source>
        <dbReference type="ARBA" id="ARBA00022989"/>
    </source>
</evidence>
<evidence type="ECO:0000256" key="6">
    <source>
        <dbReference type="ARBA" id="ARBA00022692"/>
    </source>
</evidence>
<dbReference type="eggNOG" id="ENOG502TFDE">
    <property type="taxonomic scope" value="Eukaryota"/>
</dbReference>
<evidence type="ECO:0000256" key="12">
    <source>
        <dbReference type="ARBA" id="ARBA00023224"/>
    </source>
</evidence>
<evidence type="ECO:0000256" key="1">
    <source>
        <dbReference type="ARBA" id="ARBA00003878"/>
    </source>
</evidence>
<evidence type="ECO:0000256" key="5">
    <source>
        <dbReference type="ARBA" id="ARBA00022507"/>
    </source>
</evidence>
<feature type="transmembrane region" description="Helical" evidence="13">
    <location>
        <begin position="199"/>
        <end position="228"/>
    </location>
</feature>
<feature type="domain" description="G-protein coupled receptors family 1 profile" evidence="14">
    <location>
        <begin position="42"/>
        <end position="307"/>
    </location>
</feature>
<evidence type="ECO:0000256" key="8">
    <source>
        <dbReference type="ARBA" id="ARBA00023040"/>
    </source>
</evidence>
<keyword evidence="16" id="KW-1185">Reference proteome</keyword>
<evidence type="ECO:0000259" key="14">
    <source>
        <dbReference type="PROSITE" id="PS50262"/>
    </source>
</evidence>
<keyword evidence="12 13" id="KW-0807">Transducer</keyword>
<feature type="transmembrane region" description="Helical" evidence="13">
    <location>
        <begin position="62"/>
        <end position="80"/>
    </location>
</feature>
<dbReference type="InterPro" id="IPR017452">
    <property type="entry name" value="GPCR_Rhodpsn_7TM"/>
</dbReference>
<keyword evidence="6 13" id="KW-0812">Transmembrane</keyword>
<dbReference type="PRINTS" id="PR01534">
    <property type="entry name" value="VOMERONASL1R"/>
</dbReference>
<organism evidence="15 16">
    <name type="scientific">Otolemur garnettii</name>
    <name type="common">Small-eared galago</name>
    <name type="synonym">Garnett's greater bushbaby</name>
    <dbReference type="NCBI Taxonomy" id="30611"/>
    <lineage>
        <taxon>Eukaryota</taxon>
        <taxon>Metazoa</taxon>
        <taxon>Chordata</taxon>
        <taxon>Craniata</taxon>
        <taxon>Vertebrata</taxon>
        <taxon>Euteleostomi</taxon>
        <taxon>Mammalia</taxon>
        <taxon>Eutheria</taxon>
        <taxon>Euarchontoglires</taxon>
        <taxon>Primates</taxon>
        <taxon>Strepsirrhini</taxon>
        <taxon>Lorisiformes</taxon>
        <taxon>Galagidae</taxon>
        <taxon>Otolemur</taxon>
    </lineage>
</organism>
<dbReference type="AlphaFoldDB" id="H0XPL0"/>
<evidence type="ECO:0000313" key="15">
    <source>
        <dbReference type="Ensembl" id="ENSOGAP00000018051.1"/>
    </source>
</evidence>
<dbReference type="Proteomes" id="UP000005225">
    <property type="component" value="Unassembled WGS sequence"/>
</dbReference>
<dbReference type="GeneTree" id="ENSGT00960000186612"/>
<reference evidence="15" key="3">
    <citation type="submission" date="2025-09" db="UniProtKB">
        <authorList>
            <consortium name="Ensembl"/>
        </authorList>
    </citation>
    <scope>IDENTIFICATION</scope>
</reference>
<dbReference type="GO" id="GO:0019236">
    <property type="term" value="P:response to pheromone"/>
    <property type="evidence" value="ECO:0007669"/>
    <property type="project" value="UniProtKB-KW"/>
</dbReference>
<dbReference type="HOGENOM" id="CLU_058641_1_0_1"/>
<dbReference type="InterPro" id="IPR004072">
    <property type="entry name" value="Vmron_rcpt_1"/>
</dbReference>
<keyword evidence="8 13" id="KW-0297">G-protein coupled receptor</keyword>
<dbReference type="SUPFAM" id="SSF81321">
    <property type="entry name" value="Family A G protein-coupled receptor-like"/>
    <property type="match status" value="1"/>
</dbReference>
<dbReference type="Gene3D" id="1.20.1070.10">
    <property type="entry name" value="Rhodopsin 7-helix transmembrane proteins"/>
    <property type="match status" value="1"/>
</dbReference>
<keyword evidence="9 13" id="KW-0472">Membrane</keyword>
<dbReference type="GO" id="GO:0005886">
    <property type="term" value="C:plasma membrane"/>
    <property type="evidence" value="ECO:0007669"/>
    <property type="project" value="UniProtKB-SubCell"/>
</dbReference>
<dbReference type="PROSITE" id="PS50262">
    <property type="entry name" value="G_PROTEIN_RECEP_F1_2"/>
    <property type="match status" value="1"/>
</dbReference>
<reference evidence="16" key="1">
    <citation type="submission" date="2011-03" db="EMBL/GenBank/DDBJ databases">
        <title>Version 3 of the genome sequence of Otolemur garnettii (Bushbaby).</title>
        <authorList>
            <consortium name="The Broad Institute Genome Sequencing Platform"/>
            <person name="Di Palma F."/>
            <person name="Johnson J."/>
            <person name="Lander E.S."/>
            <person name="Lindblad-Toh K."/>
            <person name="Jaffe D.B."/>
            <person name="Gnerre S."/>
            <person name="MacCallum I."/>
            <person name="Przybylski D."/>
            <person name="Ribeiro F.J."/>
            <person name="Burton J.N."/>
            <person name="Walker B.J."/>
            <person name="Sharpe T."/>
            <person name="Hall G."/>
        </authorList>
    </citation>
    <scope>NUCLEOTIDE SEQUENCE [LARGE SCALE GENOMIC DNA]</scope>
</reference>
<dbReference type="GO" id="GO:0016503">
    <property type="term" value="F:pheromone receptor activity"/>
    <property type="evidence" value="ECO:0007669"/>
    <property type="project" value="InterPro"/>
</dbReference>
<dbReference type="OMA" id="YFHRVSR"/>
<name>H0XPL0_OTOGA</name>
<gene>
    <name evidence="15" type="primary">LOC111722497</name>
</gene>
<dbReference type="EMBL" id="AAQR03181613">
    <property type="status" value="NOT_ANNOTATED_CDS"/>
    <property type="molecule type" value="Genomic_DNA"/>
</dbReference>
<evidence type="ECO:0000256" key="11">
    <source>
        <dbReference type="ARBA" id="ARBA00023180"/>
    </source>
</evidence>
<dbReference type="PANTHER" id="PTHR24062">
    <property type="entry name" value="VOMERONASAL TYPE-1 RECEPTOR"/>
    <property type="match status" value="1"/>
</dbReference>
<evidence type="ECO:0000256" key="3">
    <source>
        <dbReference type="ARBA" id="ARBA00010663"/>
    </source>
</evidence>
<dbReference type="FunFam" id="1.20.1070.10:FF:000033">
    <property type="entry name" value="Vomeronasal type-1 receptor"/>
    <property type="match status" value="1"/>
</dbReference>
<keyword evidence="10 13" id="KW-0675">Receptor</keyword>
<evidence type="ECO:0000256" key="10">
    <source>
        <dbReference type="ARBA" id="ARBA00023170"/>
    </source>
</evidence>
<sequence>SSDSVTINSVLNNIFRDPMTMTPGDLILRLLFMLQTGTGVLGNTFLLLTYTSTACTGQTPRPTHLILTNLAVANVFFLLFKGIPQMILTWGLTHTLGNMGCKLVTYFHRTARGLSLCTTCHLSSFQAITISPKTWGWIKLKDAALKKVGFSCFLCWISNLLINIFVPIRVGALQHSHSATKTHNLVLCSSSKNHTTFYAVIHTILITIPDVVYIGLMAGASVYMVLLLHSHRQRVRHIHTLSTPHRFSPEAKATQTILLLATTFIFFYFINSIFIIYHPVFNESRIWLHHTTTFLAACYPTISPLVLILQDPQTPSFCSFMV</sequence>
<protein>
    <recommendedName>
        <fullName evidence="13">Vomeronasal type-1 receptor</fullName>
    </recommendedName>
</protein>
<keyword evidence="7 13" id="KW-1133">Transmembrane helix</keyword>
<feature type="transmembrane region" description="Helical" evidence="13">
    <location>
        <begin position="256"/>
        <end position="280"/>
    </location>
</feature>
<dbReference type="Pfam" id="PF03402">
    <property type="entry name" value="V1R"/>
    <property type="match status" value="1"/>
</dbReference>
<comment type="similarity">
    <text evidence="3 13">Belongs to the G-protein coupled receptor 1 family.</text>
</comment>
<feature type="transmembrane region" description="Helical" evidence="13">
    <location>
        <begin position="148"/>
        <end position="168"/>
    </location>
</feature>
<evidence type="ECO:0000313" key="16">
    <source>
        <dbReference type="Proteomes" id="UP000005225"/>
    </source>
</evidence>
<comment type="function">
    <text evidence="1">Putative pheromone receptor.</text>
</comment>
<evidence type="ECO:0000256" key="13">
    <source>
        <dbReference type="RuleBase" id="RU364061"/>
    </source>
</evidence>
<feature type="transmembrane region" description="Helical" evidence="13">
    <location>
        <begin position="286"/>
        <end position="309"/>
    </location>
</feature>
<evidence type="ECO:0000256" key="4">
    <source>
        <dbReference type="ARBA" id="ARBA00022475"/>
    </source>
</evidence>
<accession>H0XPL0</accession>
<comment type="subcellular location">
    <subcellularLocation>
        <location evidence="2 13">Cell membrane</location>
        <topology evidence="2 13">Multi-pass membrane protein</topology>
    </subcellularLocation>
</comment>
<reference evidence="15" key="2">
    <citation type="submission" date="2025-08" db="UniProtKB">
        <authorList>
            <consortium name="Ensembl"/>
        </authorList>
    </citation>
    <scope>IDENTIFICATION</scope>
</reference>
<proteinExistence type="inferred from homology"/>
<feature type="transmembrane region" description="Helical" evidence="13">
    <location>
        <begin position="26"/>
        <end position="50"/>
    </location>
</feature>
<keyword evidence="5 13" id="KW-0589">Pheromone response</keyword>
<keyword evidence="4 13" id="KW-1003">Cell membrane</keyword>